<reference evidence="2 3" key="1">
    <citation type="submission" date="2018-04" db="EMBL/GenBank/DDBJ databases">
        <authorList>
            <person name="Zhang X."/>
            <person name="Yuan J."/>
            <person name="Li F."/>
            <person name="Xiang J."/>
        </authorList>
    </citation>
    <scope>NUCLEOTIDE SEQUENCE [LARGE SCALE GENOMIC DNA]</scope>
    <source>
        <tissue evidence="2">Muscle</tissue>
    </source>
</reference>
<dbReference type="AlphaFoldDB" id="A0A423SU58"/>
<dbReference type="SUPFAM" id="SSF56112">
    <property type="entry name" value="Protein kinase-like (PK-like)"/>
    <property type="match status" value="1"/>
</dbReference>
<evidence type="ECO:0000259" key="1">
    <source>
        <dbReference type="SMART" id="SM00587"/>
    </source>
</evidence>
<proteinExistence type="predicted"/>
<dbReference type="OrthoDB" id="6381776at2759"/>
<gene>
    <name evidence="2" type="ORF">C7M84_014207</name>
</gene>
<evidence type="ECO:0000313" key="2">
    <source>
        <dbReference type="EMBL" id="ROT67693.1"/>
    </source>
</evidence>
<dbReference type="InterPro" id="IPR015897">
    <property type="entry name" value="CHK_kinase-like"/>
</dbReference>
<dbReference type="InterPro" id="IPR004119">
    <property type="entry name" value="EcKL"/>
</dbReference>
<accession>A0A423SU58</accession>
<dbReference type="PANTHER" id="PTHR11012">
    <property type="entry name" value="PROTEIN KINASE-LIKE DOMAIN-CONTAINING"/>
    <property type="match status" value="1"/>
</dbReference>
<dbReference type="Gene3D" id="3.90.1200.10">
    <property type="match status" value="1"/>
</dbReference>
<dbReference type="Proteomes" id="UP000283509">
    <property type="component" value="Unassembled WGS sequence"/>
</dbReference>
<dbReference type="SMART" id="SM00587">
    <property type="entry name" value="CHK"/>
    <property type="match status" value="1"/>
</dbReference>
<organism evidence="2 3">
    <name type="scientific">Penaeus vannamei</name>
    <name type="common">Whiteleg shrimp</name>
    <name type="synonym">Litopenaeus vannamei</name>
    <dbReference type="NCBI Taxonomy" id="6689"/>
    <lineage>
        <taxon>Eukaryota</taxon>
        <taxon>Metazoa</taxon>
        <taxon>Ecdysozoa</taxon>
        <taxon>Arthropoda</taxon>
        <taxon>Crustacea</taxon>
        <taxon>Multicrustacea</taxon>
        <taxon>Malacostraca</taxon>
        <taxon>Eumalacostraca</taxon>
        <taxon>Eucarida</taxon>
        <taxon>Decapoda</taxon>
        <taxon>Dendrobranchiata</taxon>
        <taxon>Penaeoidea</taxon>
        <taxon>Penaeidae</taxon>
        <taxon>Penaeus</taxon>
    </lineage>
</organism>
<protein>
    <recommendedName>
        <fullName evidence="1">CHK kinase-like domain-containing protein</fullName>
    </recommendedName>
</protein>
<comment type="caution">
    <text evidence="2">The sequence shown here is derived from an EMBL/GenBank/DDBJ whole genome shotgun (WGS) entry which is preliminary data.</text>
</comment>
<evidence type="ECO:0000313" key="3">
    <source>
        <dbReference type="Proteomes" id="UP000283509"/>
    </source>
</evidence>
<keyword evidence="3" id="KW-1185">Reference proteome</keyword>
<name>A0A423SU58_PENVA</name>
<dbReference type="EMBL" id="QCYY01002776">
    <property type="protein sequence ID" value="ROT67693.1"/>
    <property type="molecule type" value="Genomic_DNA"/>
</dbReference>
<dbReference type="PANTHER" id="PTHR11012:SF30">
    <property type="entry name" value="PROTEIN KINASE-LIKE DOMAIN-CONTAINING"/>
    <property type="match status" value="1"/>
</dbReference>
<dbReference type="InterPro" id="IPR011009">
    <property type="entry name" value="Kinase-like_dom_sf"/>
</dbReference>
<reference evidence="2 3" key="2">
    <citation type="submission" date="2019-01" db="EMBL/GenBank/DDBJ databases">
        <title>The decoding of complex shrimp genome reveals the adaptation for benthos swimmer, frequently molting mechanism and breeding impact on genome.</title>
        <authorList>
            <person name="Sun Y."/>
            <person name="Gao Y."/>
            <person name="Yu Y."/>
        </authorList>
    </citation>
    <scope>NUCLEOTIDE SEQUENCE [LARGE SCALE GENOMIC DNA]</scope>
    <source>
        <tissue evidence="2">Muscle</tissue>
    </source>
</reference>
<sequence>MQSTALTNHQVQRVLKADKRNNATLTSWCLEDLTSEGDNYSTFVTSVKVAYAQEGAALETKYVAKLNPCGNVSKSDSLTSSMFEKEGQFYTKLEPALSLELTALGHERLRVPNSYLVCLDRGQEIIFMENLQVHGFQMNDRRKGLDVLHANLVIQELARLHAASILLKLNRGPELLNEVLSKDWMNFDEATHDFLRVKYSGHVDNAIVTLEKIEGYEKTVAWLREVKPRALEILEDQAKDAGPFSAVSHGDCWNNNLLFRYNTEGNPVEVRLLDLQLVRQASLAIDLNFFLYTSLDGPTRRSNMTCFLDTYYDCFKSVIESAQRDMPFTRAAFKQEFIDKHMYGFLFAIFIIPLSVCNSDQLPKGLTDSFGKKQENLMLEMLDSNPLFKPRFLALFDEMMEDGIVSYNIP</sequence>
<feature type="domain" description="CHK kinase-like" evidence="1">
    <location>
        <begin position="126"/>
        <end position="321"/>
    </location>
</feature>
<dbReference type="Pfam" id="PF02958">
    <property type="entry name" value="EcKL"/>
    <property type="match status" value="1"/>
</dbReference>